<feature type="domain" description="Glycosyl hydrolase family 32 N-terminal" evidence="6">
    <location>
        <begin position="84"/>
        <end position="368"/>
    </location>
</feature>
<comment type="caution">
    <text evidence="8">The sequence shown here is derived from an EMBL/GenBank/DDBJ whole genome shotgun (WGS) entry which is preliminary data.</text>
</comment>
<comment type="similarity">
    <text evidence="1 4">Belongs to the glycosyl hydrolase 32 family.</text>
</comment>
<feature type="domain" description="Glycosyl hydrolase family 32 C-terminal" evidence="7">
    <location>
        <begin position="451"/>
        <end position="525"/>
    </location>
</feature>
<gene>
    <name evidence="8" type="ORF">LTR62_000297</name>
</gene>
<dbReference type="FunFam" id="2.115.10.20:FF:000002">
    <property type="entry name" value="Invertase 2"/>
    <property type="match status" value="1"/>
</dbReference>
<keyword evidence="3 4" id="KW-0326">Glycosidase</keyword>
<dbReference type="InterPro" id="IPR023296">
    <property type="entry name" value="Glyco_hydro_beta-prop_sf"/>
</dbReference>
<dbReference type="InterPro" id="IPR013320">
    <property type="entry name" value="ConA-like_dom_sf"/>
</dbReference>
<organism evidence="8 9">
    <name type="scientific">Meristemomyces frigidus</name>
    <dbReference type="NCBI Taxonomy" id="1508187"/>
    <lineage>
        <taxon>Eukaryota</taxon>
        <taxon>Fungi</taxon>
        <taxon>Dikarya</taxon>
        <taxon>Ascomycota</taxon>
        <taxon>Pezizomycotina</taxon>
        <taxon>Dothideomycetes</taxon>
        <taxon>Dothideomycetidae</taxon>
        <taxon>Mycosphaerellales</taxon>
        <taxon>Teratosphaeriaceae</taxon>
        <taxon>Meristemomyces</taxon>
    </lineage>
</organism>
<dbReference type="Gene3D" id="2.115.10.20">
    <property type="entry name" value="Glycosyl hydrolase domain, family 43"/>
    <property type="match status" value="1"/>
</dbReference>
<dbReference type="SMART" id="SM00640">
    <property type="entry name" value="Glyco_32"/>
    <property type="match status" value="1"/>
</dbReference>
<feature type="chain" id="PRO_5043000327" description="Glycoside hydrolase family 32 protein" evidence="5">
    <location>
        <begin position="19"/>
        <end position="571"/>
    </location>
</feature>
<dbReference type="Pfam" id="PF00251">
    <property type="entry name" value="Glyco_hydro_32N"/>
    <property type="match status" value="1"/>
</dbReference>
<keyword evidence="5" id="KW-0732">Signal</keyword>
<sequence length="571" mass="61982">MYSTVVCLLSAWASLTAAQTSTYYSPGVPTAEPIAGDYTGVYRPRVHFSPPTNFTNDPNGMCPVVNGLVLLRHAYTRERMFKDANGTWHLYYQYNPTEPVAGNQHWGHATSQDLYHWENQKIAIWPPNNTTFVYSGSAVVDTNNTSGFFPNQTNGVVAIYTLAHQTTGAGVQNQNIAYSRDGGYTFVTYANNPVIDVHSNQFRDPKVIWHSATQKWAMVVSYATDFVIGIYTSPNLKDWTHASNFSHHGLLGLQYECPNLVEMPMLNSTSTMYLLQISINPGAPLGGSISQYFPGSFNGTHFAAVDGAARINDFGKDNYAGQFFYGIPGDENQVSLAWASNWQYTSLVPTGVTEGWRSQMSLPRRNYLANVTSIGYDLISTPYAIESIFAQELAYNSSLGNATLLLDYASTSGALYFSANITHLTPSTLQGTVNLTFTSSVSGEFISLGSPVNGDTWIDRSHTSGFENPYFNGKFSANGQFDSSTGTWSISGVIDRSILEVFVNGGRQSATNTFYSDSPLDTLRVGVAGVAGSAGVSVGVWALEDTWAQQADGNGTVVGNATMGSGGGYRF</sequence>
<dbReference type="CDD" id="cd18622">
    <property type="entry name" value="GH32_Inu-like"/>
    <property type="match status" value="1"/>
</dbReference>
<accession>A0AAN7TRG7</accession>
<evidence type="ECO:0000256" key="3">
    <source>
        <dbReference type="ARBA" id="ARBA00023295"/>
    </source>
</evidence>
<reference evidence="8" key="1">
    <citation type="submission" date="2023-08" db="EMBL/GenBank/DDBJ databases">
        <title>Black Yeasts Isolated from many extreme environments.</title>
        <authorList>
            <person name="Coleine C."/>
            <person name="Stajich J.E."/>
            <person name="Selbmann L."/>
        </authorList>
    </citation>
    <scope>NUCLEOTIDE SEQUENCE</scope>
    <source>
        <strain evidence="8">CCFEE 5401</strain>
    </source>
</reference>
<dbReference type="Proteomes" id="UP001310890">
    <property type="component" value="Unassembled WGS sequence"/>
</dbReference>
<evidence type="ECO:0000256" key="5">
    <source>
        <dbReference type="SAM" id="SignalP"/>
    </source>
</evidence>
<dbReference type="InterPro" id="IPR013189">
    <property type="entry name" value="Glyco_hydro_32_C"/>
</dbReference>
<dbReference type="Gene3D" id="2.60.120.560">
    <property type="entry name" value="Exo-inulinase, domain 1"/>
    <property type="match status" value="1"/>
</dbReference>
<dbReference type="PANTHER" id="PTHR42800">
    <property type="entry name" value="EXOINULINASE INUD (AFU_ORTHOLOGUE AFUA_5G00480)"/>
    <property type="match status" value="1"/>
</dbReference>
<protein>
    <recommendedName>
        <fullName evidence="10">Glycoside hydrolase family 32 protein</fullName>
    </recommendedName>
</protein>
<evidence type="ECO:0000313" key="8">
    <source>
        <dbReference type="EMBL" id="KAK5119086.1"/>
    </source>
</evidence>
<evidence type="ECO:0000313" key="9">
    <source>
        <dbReference type="Proteomes" id="UP001310890"/>
    </source>
</evidence>
<dbReference type="EMBL" id="JAVRRL010000001">
    <property type="protein sequence ID" value="KAK5119086.1"/>
    <property type="molecule type" value="Genomic_DNA"/>
</dbReference>
<name>A0AAN7TRG7_9PEZI</name>
<dbReference type="SUPFAM" id="SSF49899">
    <property type="entry name" value="Concanavalin A-like lectins/glucanases"/>
    <property type="match status" value="1"/>
</dbReference>
<dbReference type="InterPro" id="IPR013148">
    <property type="entry name" value="Glyco_hydro_32_N"/>
</dbReference>
<evidence type="ECO:0008006" key="10">
    <source>
        <dbReference type="Google" id="ProtNLM"/>
    </source>
</evidence>
<evidence type="ECO:0000259" key="7">
    <source>
        <dbReference type="Pfam" id="PF08244"/>
    </source>
</evidence>
<dbReference type="AlphaFoldDB" id="A0AAN7TRG7"/>
<evidence type="ECO:0000256" key="1">
    <source>
        <dbReference type="ARBA" id="ARBA00009902"/>
    </source>
</evidence>
<feature type="signal peptide" evidence="5">
    <location>
        <begin position="1"/>
        <end position="18"/>
    </location>
</feature>
<dbReference type="Pfam" id="PF08244">
    <property type="entry name" value="Glyco_hydro_32C"/>
    <property type="match status" value="1"/>
</dbReference>
<dbReference type="SUPFAM" id="SSF75005">
    <property type="entry name" value="Arabinanase/levansucrase/invertase"/>
    <property type="match status" value="1"/>
</dbReference>
<evidence type="ECO:0000256" key="4">
    <source>
        <dbReference type="RuleBase" id="RU362110"/>
    </source>
</evidence>
<dbReference type="GO" id="GO:0004575">
    <property type="term" value="F:sucrose alpha-glucosidase activity"/>
    <property type="evidence" value="ECO:0007669"/>
    <property type="project" value="TreeGrafter"/>
</dbReference>
<proteinExistence type="inferred from homology"/>
<keyword evidence="2 4" id="KW-0378">Hydrolase</keyword>
<dbReference type="PANTHER" id="PTHR42800:SF2">
    <property type="entry name" value="INVERTASE-RELATED"/>
    <property type="match status" value="1"/>
</dbReference>
<dbReference type="InterPro" id="IPR001362">
    <property type="entry name" value="Glyco_hydro_32"/>
</dbReference>
<evidence type="ECO:0000256" key="2">
    <source>
        <dbReference type="ARBA" id="ARBA00022801"/>
    </source>
</evidence>
<dbReference type="GO" id="GO:0000324">
    <property type="term" value="C:fungal-type vacuole"/>
    <property type="evidence" value="ECO:0007669"/>
    <property type="project" value="TreeGrafter"/>
</dbReference>
<evidence type="ECO:0000259" key="6">
    <source>
        <dbReference type="Pfam" id="PF00251"/>
    </source>
</evidence>
<dbReference type="GO" id="GO:0005987">
    <property type="term" value="P:sucrose catabolic process"/>
    <property type="evidence" value="ECO:0007669"/>
    <property type="project" value="TreeGrafter"/>
</dbReference>